<keyword evidence="2" id="KW-1185">Reference proteome</keyword>
<dbReference type="WBParaSite" id="jg23922">
    <property type="protein sequence ID" value="jg23922"/>
    <property type="gene ID" value="jg23922"/>
</dbReference>
<dbReference type="AlphaFoldDB" id="A0A915DVH0"/>
<dbReference type="PANTHER" id="PTHR35375">
    <property type="entry name" value="NEMATODE SPECIFIC PEPTIDE FAMILY, GROUP D"/>
    <property type="match status" value="1"/>
</dbReference>
<dbReference type="Proteomes" id="UP000887574">
    <property type="component" value="Unplaced"/>
</dbReference>
<dbReference type="PANTHER" id="PTHR35375:SF2">
    <property type="entry name" value="NEMATODE SPECIFIC PEPTIDE FAMILY, GROUP D"/>
    <property type="match status" value="1"/>
</dbReference>
<reference evidence="3" key="1">
    <citation type="submission" date="2022-11" db="UniProtKB">
        <authorList>
            <consortium name="WormBaseParasite"/>
        </authorList>
    </citation>
    <scope>IDENTIFICATION</scope>
</reference>
<accession>A0A915DVH0</accession>
<feature type="compositionally biased region" description="Gly residues" evidence="1">
    <location>
        <begin position="70"/>
        <end position="86"/>
    </location>
</feature>
<feature type="region of interest" description="Disordered" evidence="1">
    <location>
        <begin position="1"/>
        <end position="20"/>
    </location>
</feature>
<evidence type="ECO:0000313" key="3">
    <source>
        <dbReference type="WBParaSite" id="jg23922"/>
    </source>
</evidence>
<proteinExistence type="predicted"/>
<sequence length="99" mass="9602">MGDRSAYMSPGGYSAPSNPGGKSVGFIFDLSISYSIFLVFWGSSGGGGGYAREDYAWAGASVGGSSNNLTGGGGGGGATSSAGGVGKPKTDVSCYLGPK</sequence>
<organism evidence="2 3">
    <name type="scientific">Ditylenchus dipsaci</name>
    <dbReference type="NCBI Taxonomy" id="166011"/>
    <lineage>
        <taxon>Eukaryota</taxon>
        <taxon>Metazoa</taxon>
        <taxon>Ecdysozoa</taxon>
        <taxon>Nematoda</taxon>
        <taxon>Chromadorea</taxon>
        <taxon>Rhabditida</taxon>
        <taxon>Tylenchina</taxon>
        <taxon>Tylenchomorpha</taxon>
        <taxon>Sphaerularioidea</taxon>
        <taxon>Anguinidae</taxon>
        <taxon>Anguininae</taxon>
        <taxon>Ditylenchus</taxon>
    </lineage>
</organism>
<evidence type="ECO:0000313" key="2">
    <source>
        <dbReference type="Proteomes" id="UP000887574"/>
    </source>
</evidence>
<name>A0A915DVH0_9BILA</name>
<evidence type="ECO:0000256" key="1">
    <source>
        <dbReference type="SAM" id="MobiDB-lite"/>
    </source>
</evidence>
<feature type="region of interest" description="Disordered" evidence="1">
    <location>
        <begin position="68"/>
        <end position="99"/>
    </location>
</feature>
<protein>
    <submittedName>
        <fullName evidence="3">Uncharacterized protein</fullName>
    </submittedName>
</protein>
<dbReference type="Pfam" id="PF05611">
    <property type="entry name" value="DUF780"/>
    <property type="match status" value="1"/>
</dbReference>
<dbReference type="InterPro" id="IPR008498">
    <property type="entry name" value="DUF780_CAE_spp"/>
</dbReference>